<dbReference type="Gene3D" id="3.40.50.2300">
    <property type="match status" value="2"/>
</dbReference>
<sequence length="430" mass="44970">MTFMVGKNPIRRRNFVKLSGVAGVGLLAGCAGGGSGTESGSGTTESETGGGGTTGQTDSSGGGSGEPIVIGSLQPLSGSFTPWGNAHRAGLAFAVQEVNEAGGVLGRQLEIVESDTQSDAGQADTIFRRFVEQENAVATVGPVSSDVGIRTARTAQELEVPMLLHMSGTNQAITPETTYTFRVGLLPAATTMQAQASLVAEAGYSNVGAIIGDYAWGRSVEAGIQQHFDVDVNVQAAPVGASDFRSFIRRYPQDLEMMVATGHPPGSLSIAGQLNELGYSPEVVTGPSFPPGVIAGALGDLAFEGGFTHVHNTDVYSDEFAEVARRFGEATGNQFDTHTAYGYVSGKMLAQAIEDAGSADSTAIADAIRNIKFDTLFANPIEYTENGELKNQVQIYSQLTSEAPSYFPEGNFGFEEQFRTDALPALPADQ</sequence>
<feature type="domain" description="Leucine-binding protein" evidence="3">
    <location>
        <begin position="67"/>
        <end position="396"/>
    </location>
</feature>
<dbReference type="Pfam" id="PF13458">
    <property type="entry name" value="Peripla_BP_6"/>
    <property type="match status" value="1"/>
</dbReference>
<dbReference type="SUPFAM" id="SSF53822">
    <property type="entry name" value="Periplasmic binding protein-like I"/>
    <property type="match status" value="1"/>
</dbReference>
<dbReference type="PANTHER" id="PTHR30483:SF6">
    <property type="entry name" value="PERIPLASMIC BINDING PROTEIN OF ABC TRANSPORTER FOR NATURAL AMINO ACIDS"/>
    <property type="match status" value="1"/>
</dbReference>
<accession>A0A830E3R3</accession>
<dbReference type="Proteomes" id="UP000646833">
    <property type="component" value="Unassembled WGS sequence"/>
</dbReference>
<dbReference type="InterPro" id="IPR051010">
    <property type="entry name" value="BCAA_transport"/>
</dbReference>
<reference evidence="4" key="2">
    <citation type="submission" date="2020-09" db="EMBL/GenBank/DDBJ databases">
        <authorList>
            <person name="Sun Q."/>
            <person name="Sedlacek I."/>
        </authorList>
    </citation>
    <scope>NUCLEOTIDE SEQUENCE</scope>
    <source>
        <strain evidence="4">CCM 7217</strain>
    </source>
</reference>
<dbReference type="InterPro" id="IPR028081">
    <property type="entry name" value="Leu-bd"/>
</dbReference>
<dbReference type="PANTHER" id="PTHR30483">
    <property type="entry name" value="LEUCINE-SPECIFIC-BINDING PROTEIN"/>
    <property type="match status" value="1"/>
</dbReference>
<name>A0A830E3R3_9EURY</name>
<reference evidence="4" key="1">
    <citation type="journal article" date="2014" name="Int. J. Syst. Evol. Microbiol.">
        <title>Complete genome sequence of Corynebacterium casei LMG S-19264T (=DSM 44701T), isolated from a smear-ripened cheese.</title>
        <authorList>
            <consortium name="US DOE Joint Genome Institute (JGI-PGF)"/>
            <person name="Walter F."/>
            <person name="Albersmeier A."/>
            <person name="Kalinowski J."/>
            <person name="Ruckert C."/>
        </authorList>
    </citation>
    <scope>NUCLEOTIDE SEQUENCE</scope>
    <source>
        <strain evidence="4">CCM 7217</strain>
    </source>
</reference>
<keyword evidence="1" id="KW-0732">Signal</keyword>
<evidence type="ECO:0000256" key="1">
    <source>
        <dbReference type="ARBA" id="ARBA00022729"/>
    </source>
</evidence>
<proteinExistence type="predicted"/>
<protein>
    <submittedName>
        <fullName evidence="4">ABC transporter substrate-binding protein</fullName>
    </submittedName>
</protein>
<dbReference type="InterPro" id="IPR028082">
    <property type="entry name" value="Peripla_BP_I"/>
</dbReference>
<gene>
    <name evidence="4" type="ORF">GCM10007209_30590</name>
</gene>
<comment type="caution">
    <text evidence="4">The sequence shown here is derived from an EMBL/GenBank/DDBJ whole genome shotgun (WGS) entry which is preliminary data.</text>
</comment>
<organism evidence="4 5">
    <name type="scientific">Haloferax sulfurifontis</name>
    <dbReference type="NCBI Taxonomy" id="255616"/>
    <lineage>
        <taxon>Archaea</taxon>
        <taxon>Methanobacteriati</taxon>
        <taxon>Methanobacteriota</taxon>
        <taxon>Stenosarchaea group</taxon>
        <taxon>Halobacteria</taxon>
        <taxon>Halobacteriales</taxon>
        <taxon>Haloferacaceae</taxon>
        <taxon>Haloferax</taxon>
    </lineage>
</organism>
<dbReference type="PROSITE" id="PS51257">
    <property type="entry name" value="PROKAR_LIPOPROTEIN"/>
    <property type="match status" value="1"/>
</dbReference>
<evidence type="ECO:0000313" key="4">
    <source>
        <dbReference type="EMBL" id="GGC66398.1"/>
    </source>
</evidence>
<evidence type="ECO:0000313" key="5">
    <source>
        <dbReference type="Proteomes" id="UP000646833"/>
    </source>
</evidence>
<feature type="region of interest" description="Disordered" evidence="2">
    <location>
        <begin position="33"/>
        <end position="69"/>
    </location>
</feature>
<evidence type="ECO:0000256" key="2">
    <source>
        <dbReference type="SAM" id="MobiDB-lite"/>
    </source>
</evidence>
<feature type="compositionally biased region" description="Gly residues" evidence="2">
    <location>
        <begin position="48"/>
        <end position="65"/>
    </location>
</feature>
<evidence type="ECO:0000259" key="3">
    <source>
        <dbReference type="Pfam" id="PF13458"/>
    </source>
</evidence>
<dbReference type="EMBL" id="BMCI01000006">
    <property type="protein sequence ID" value="GGC66398.1"/>
    <property type="molecule type" value="Genomic_DNA"/>
</dbReference>
<dbReference type="AlphaFoldDB" id="A0A830E3R3"/>